<accession>A0ABV8V7D4</accession>
<dbReference type="InterPro" id="IPR015421">
    <property type="entry name" value="PyrdxlP-dep_Trfase_major"/>
</dbReference>
<protein>
    <recommendedName>
        <fullName evidence="9">Histidinol-phosphate aminotransferase</fullName>
        <ecNumber evidence="9">2.6.1.9</ecNumber>
    </recommendedName>
    <alternativeName>
        <fullName evidence="9">Imidazole acetol-phosphate transaminase</fullName>
    </alternativeName>
</protein>
<dbReference type="InterPro" id="IPR015422">
    <property type="entry name" value="PyrdxlP-dep_Trfase_small"/>
</dbReference>
<dbReference type="Proteomes" id="UP001595840">
    <property type="component" value="Unassembled WGS sequence"/>
</dbReference>
<keyword evidence="7 9" id="KW-0663">Pyridoxal phosphate</keyword>
<evidence type="ECO:0000256" key="4">
    <source>
        <dbReference type="ARBA" id="ARBA00011738"/>
    </source>
</evidence>
<organism evidence="11 12">
    <name type="scientific">Simiduia curdlanivorans</name>
    <dbReference type="NCBI Taxonomy" id="1492769"/>
    <lineage>
        <taxon>Bacteria</taxon>
        <taxon>Pseudomonadati</taxon>
        <taxon>Pseudomonadota</taxon>
        <taxon>Gammaproteobacteria</taxon>
        <taxon>Cellvibrionales</taxon>
        <taxon>Cellvibrionaceae</taxon>
        <taxon>Simiduia</taxon>
    </lineage>
</organism>
<keyword evidence="9" id="KW-0028">Amino-acid biosynthesis</keyword>
<evidence type="ECO:0000256" key="6">
    <source>
        <dbReference type="ARBA" id="ARBA00022679"/>
    </source>
</evidence>
<dbReference type="InterPro" id="IPR005861">
    <property type="entry name" value="HisP_aminotrans"/>
</dbReference>
<dbReference type="PANTHER" id="PTHR43643">
    <property type="entry name" value="HISTIDINOL-PHOSPHATE AMINOTRANSFERASE 2"/>
    <property type="match status" value="1"/>
</dbReference>
<name>A0ABV8V7D4_9GAMM</name>
<evidence type="ECO:0000313" key="12">
    <source>
        <dbReference type="Proteomes" id="UP001595840"/>
    </source>
</evidence>
<keyword evidence="6 9" id="KW-0808">Transferase</keyword>
<comment type="subunit">
    <text evidence="4 9">Homodimer.</text>
</comment>
<keyword evidence="9" id="KW-0368">Histidine biosynthesis</keyword>
<comment type="similarity">
    <text evidence="3 9">Belongs to the class-II pyridoxal-phosphate-dependent aminotransferase family. Histidinol-phosphate aminotransferase subfamily.</text>
</comment>
<evidence type="ECO:0000313" key="11">
    <source>
        <dbReference type="EMBL" id="MFC4363047.1"/>
    </source>
</evidence>
<dbReference type="RefSeq" id="WP_290265220.1">
    <property type="nucleotide sequence ID" value="NZ_JAUFQG010000006.1"/>
</dbReference>
<evidence type="ECO:0000256" key="5">
    <source>
        <dbReference type="ARBA" id="ARBA00022576"/>
    </source>
</evidence>
<keyword evidence="12" id="KW-1185">Reference proteome</keyword>
<dbReference type="InterPro" id="IPR015424">
    <property type="entry name" value="PyrdxlP-dep_Trfase"/>
</dbReference>
<reference evidence="12" key="1">
    <citation type="journal article" date="2019" name="Int. J. Syst. Evol. Microbiol.">
        <title>The Global Catalogue of Microorganisms (GCM) 10K type strain sequencing project: providing services to taxonomists for standard genome sequencing and annotation.</title>
        <authorList>
            <consortium name="The Broad Institute Genomics Platform"/>
            <consortium name="The Broad Institute Genome Sequencing Center for Infectious Disease"/>
            <person name="Wu L."/>
            <person name="Ma J."/>
        </authorList>
    </citation>
    <scope>NUCLEOTIDE SEQUENCE [LARGE SCALE GENOMIC DNA]</scope>
    <source>
        <strain evidence="12">CECT 8570</strain>
    </source>
</reference>
<dbReference type="InterPro" id="IPR050106">
    <property type="entry name" value="HistidinolP_aminotransfase"/>
</dbReference>
<evidence type="ECO:0000256" key="3">
    <source>
        <dbReference type="ARBA" id="ARBA00007970"/>
    </source>
</evidence>
<evidence type="ECO:0000256" key="2">
    <source>
        <dbReference type="ARBA" id="ARBA00005011"/>
    </source>
</evidence>
<dbReference type="Pfam" id="PF00155">
    <property type="entry name" value="Aminotran_1_2"/>
    <property type="match status" value="1"/>
</dbReference>
<dbReference type="CDD" id="cd00609">
    <property type="entry name" value="AAT_like"/>
    <property type="match status" value="1"/>
</dbReference>
<dbReference type="Gene3D" id="3.90.1150.10">
    <property type="entry name" value="Aspartate Aminotransferase, domain 1"/>
    <property type="match status" value="1"/>
</dbReference>
<evidence type="ECO:0000256" key="1">
    <source>
        <dbReference type="ARBA" id="ARBA00001933"/>
    </source>
</evidence>
<evidence type="ECO:0000256" key="8">
    <source>
        <dbReference type="ARBA" id="ARBA00047481"/>
    </source>
</evidence>
<dbReference type="InterPro" id="IPR004839">
    <property type="entry name" value="Aminotransferase_I/II_large"/>
</dbReference>
<comment type="catalytic activity">
    <reaction evidence="8 9">
        <text>L-histidinol phosphate + 2-oxoglutarate = 3-(imidazol-4-yl)-2-oxopropyl phosphate + L-glutamate</text>
        <dbReference type="Rhea" id="RHEA:23744"/>
        <dbReference type="ChEBI" id="CHEBI:16810"/>
        <dbReference type="ChEBI" id="CHEBI:29985"/>
        <dbReference type="ChEBI" id="CHEBI:57766"/>
        <dbReference type="ChEBI" id="CHEBI:57980"/>
        <dbReference type="EC" id="2.6.1.9"/>
    </reaction>
</comment>
<evidence type="ECO:0000256" key="9">
    <source>
        <dbReference type="HAMAP-Rule" id="MF_01023"/>
    </source>
</evidence>
<dbReference type="Gene3D" id="3.40.640.10">
    <property type="entry name" value="Type I PLP-dependent aspartate aminotransferase-like (Major domain)"/>
    <property type="match status" value="1"/>
</dbReference>
<comment type="caution">
    <text evidence="11">The sequence shown here is derived from an EMBL/GenBank/DDBJ whole genome shotgun (WGS) entry which is preliminary data.</text>
</comment>
<sequence length="357" mass="39907">MTLDRSKLWSPAVSRLEPYVPGEQPQVANLIKLNTNESAFPPSPKVAQAITAAEINKLRLYPDPNSQLLRAAIAHYYKVDASQVFVGNGSDEVLAHAFFAFFQQALPLLYPDISYSFYPVYCDLYDIKAEQIPLREDFSLHLSDYQRPNGGIIFPNPNAPTAMGLPLSDIRELLNHNRDSVVLVDEAYVDFGGESAIALVNEFDNLLVVHTTSKSRALAGMRIGYAVGSAGLIDALTRVKNSFNSYPIDRLAELAGAASFADEDYFQWGRQQVMQARDYTVRELEQLGFTVLPSQANFVFARPNSKPAKTVFEALREKNILVRYFNKPKISEFLRISIGSQDNMTALVEAIQEIMQQ</sequence>
<comment type="pathway">
    <text evidence="2 9">Amino-acid biosynthesis; L-histidine biosynthesis; L-histidine from 5-phospho-alpha-D-ribose 1-diphosphate: step 7/9.</text>
</comment>
<dbReference type="EMBL" id="JBHSCX010000015">
    <property type="protein sequence ID" value="MFC4363047.1"/>
    <property type="molecule type" value="Genomic_DNA"/>
</dbReference>
<feature type="modified residue" description="N6-(pyridoxal phosphate)lysine" evidence="9">
    <location>
        <position position="214"/>
    </location>
</feature>
<dbReference type="GO" id="GO:0004400">
    <property type="term" value="F:histidinol-phosphate transaminase activity"/>
    <property type="evidence" value="ECO:0007669"/>
    <property type="project" value="UniProtKB-EC"/>
</dbReference>
<comment type="cofactor">
    <cofactor evidence="1 9">
        <name>pyridoxal 5'-phosphate</name>
        <dbReference type="ChEBI" id="CHEBI:597326"/>
    </cofactor>
</comment>
<evidence type="ECO:0000259" key="10">
    <source>
        <dbReference type="Pfam" id="PF00155"/>
    </source>
</evidence>
<dbReference type="HAMAP" id="MF_01023">
    <property type="entry name" value="HisC_aminotrans_2"/>
    <property type="match status" value="1"/>
</dbReference>
<evidence type="ECO:0000256" key="7">
    <source>
        <dbReference type="ARBA" id="ARBA00022898"/>
    </source>
</evidence>
<keyword evidence="5 9" id="KW-0032">Aminotransferase</keyword>
<dbReference type="NCBIfam" id="TIGR01141">
    <property type="entry name" value="hisC"/>
    <property type="match status" value="1"/>
</dbReference>
<feature type="domain" description="Aminotransferase class I/classII large" evidence="10">
    <location>
        <begin position="29"/>
        <end position="351"/>
    </location>
</feature>
<dbReference type="EC" id="2.6.1.9" evidence="9"/>
<gene>
    <name evidence="9 11" type="primary">hisC</name>
    <name evidence="11" type="ORF">ACFOX3_12090</name>
</gene>
<dbReference type="SUPFAM" id="SSF53383">
    <property type="entry name" value="PLP-dependent transferases"/>
    <property type="match status" value="1"/>
</dbReference>
<proteinExistence type="inferred from homology"/>
<dbReference type="PANTHER" id="PTHR43643:SF3">
    <property type="entry name" value="HISTIDINOL-PHOSPHATE AMINOTRANSFERASE"/>
    <property type="match status" value="1"/>
</dbReference>